<keyword evidence="11" id="KW-1185">Reference proteome</keyword>
<evidence type="ECO:0000313" key="11">
    <source>
        <dbReference type="Proteomes" id="UP000663954"/>
    </source>
</evidence>
<feature type="domain" description="Thioredoxin-like fold" evidence="9">
    <location>
        <begin position="122"/>
        <end position="242"/>
    </location>
</feature>
<reference evidence="10 11" key="1">
    <citation type="journal article" date="2020" name="Front. Cell. Infect. Microbiol.">
        <title>Characterization of Three Porcine Acinetobacter towneri Strains Co-Harboring tet(X3) and bla OXA-58.</title>
        <authorList>
            <person name="Ma J."/>
            <person name="Wang J."/>
            <person name="Feng J."/>
            <person name="Liu Y."/>
            <person name="Yang B."/>
            <person name="Li R."/>
            <person name="Bai L."/>
            <person name="He T."/>
            <person name="Wang X."/>
            <person name="Yang Z."/>
        </authorList>
    </citation>
    <scope>NUCLEOTIDE SEQUENCE [LARGE SCALE GENOMIC DNA]</scope>
    <source>
        <strain evidence="10 11">GX5</strain>
    </source>
</reference>
<evidence type="ECO:0000256" key="2">
    <source>
        <dbReference type="ARBA" id="ARBA00009813"/>
    </source>
</evidence>
<feature type="chain" id="PRO_5044955068" description="Thiol:disulfide interchange protein" evidence="7">
    <location>
        <begin position="28"/>
        <end position="252"/>
    </location>
</feature>
<dbReference type="Pfam" id="PF10411">
    <property type="entry name" value="DsbC_N"/>
    <property type="match status" value="1"/>
</dbReference>
<dbReference type="Proteomes" id="UP000663954">
    <property type="component" value="Chromosome"/>
</dbReference>
<dbReference type="PANTHER" id="PTHR35272:SF4">
    <property type="entry name" value="THIOL:DISULFIDE INTERCHANGE PROTEIN DSBG"/>
    <property type="match status" value="1"/>
</dbReference>
<dbReference type="CDD" id="cd03020">
    <property type="entry name" value="DsbA_DsbC_DsbG"/>
    <property type="match status" value="1"/>
</dbReference>
<organism evidence="10 11">
    <name type="scientific">Acinetobacter towneri</name>
    <dbReference type="NCBI Taxonomy" id="202956"/>
    <lineage>
        <taxon>Bacteria</taxon>
        <taxon>Pseudomonadati</taxon>
        <taxon>Pseudomonadota</taxon>
        <taxon>Gammaproteobacteria</taxon>
        <taxon>Moraxellales</taxon>
        <taxon>Moraxellaceae</taxon>
        <taxon>Acinetobacter</taxon>
    </lineage>
</organism>
<evidence type="ECO:0000256" key="1">
    <source>
        <dbReference type="ARBA" id="ARBA00004418"/>
    </source>
</evidence>
<gene>
    <name evidence="10" type="primary">dsbG</name>
    <name evidence="10" type="ORF">J4G45_08050</name>
</gene>
<dbReference type="InterPro" id="IPR012336">
    <property type="entry name" value="Thioredoxin-like_fold"/>
</dbReference>
<dbReference type="Gene3D" id="3.40.30.10">
    <property type="entry name" value="Glutaredoxin"/>
    <property type="match status" value="1"/>
</dbReference>
<dbReference type="SUPFAM" id="SSF54423">
    <property type="entry name" value="DsbC/DsbG N-terminal domain-like"/>
    <property type="match status" value="1"/>
</dbReference>
<dbReference type="InterPro" id="IPR051470">
    <property type="entry name" value="Thiol:disulfide_interchange"/>
</dbReference>
<dbReference type="NCBIfam" id="NF008657">
    <property type="entry name" value="PRK11657.1"/>
    <property type="match status" value="1"/>
</dbReference>
<name>A0ABX7TAY1_9GAMM</name>
<feature type="signal peptide" evidence="7">
    <location>
        <begin position="1"/>
        <end position="27"/>
    </location>
</feature>
<comment type="function">
    <text evidence="7">Required for disulfide bond formation in some periplasmic proteins. Acts by transferring its disulfide bond to other proteins and is reduced in the process.</text>
</comment>
<keyword evidence="4 7" id="KW-0574">Periplasm</keyword>
<evidence type="ECO:0000256" key="5">
    <source>
        <dbReference type="ARBA" id="ARBA00023157"/>
    </source>
</evidence>
<evidence type="ECO:0000259" key="8">
    <source>
        <dbReference type="Pfam" id="PF10411"/>
    </source>
</evidence>
<evidence type="ECO:0000259" key="9">
    <source>
        <dbReference type="Pfam" id="PF13098"/>
    </source>
</evidence>
<sequence>MTSNIKNNMLKLAIGMSLASSVSMLQAQDSLKQHIEKEGFKFVQQIQAPAQMTGWAGHIEQSPATVFISNDQKYYIVGTLFDAQGNNLTVDALDRYVKKSVLEDVWQSLEHATWIQDGQTSAEKIVYVFSDPNCPYCHTFWKQARPWVESGKVQLRHIIVAVIRAESKGQAATLLMAKNPQQTFNEFHRQYGQKKLIEQKTVPVHVEKTLEQNQALMDKYEFFATPVVLWKNKQGELQSVQGMPKSMKDVFE</sequence>
<dbReference type="InterPro" id="IPR033954">
    <property type="entry name" value="DiS-bond_Isoase_DsbC/G"/>
</dbReference>
<dbReference type="RefSeq" id="WP_167846000.1">
    <property type="nucleotide sequence ID" value="NZ_CP048014.1"/>
</dbReference>
<evidence type="ECO:0000256" key="7">
    <source>
        <dbReference type="RuleBase" id="RU364038"/>
    </source>
</evidence>
<dbReference type="SUPFAM" id="SSF52833">
    <property type="entry name" value="Thioredoxin-like"/>
    <property type="match status" value="1"/>
</dbReference>
<evidence type="ECO:0000313" key="10">
    <source>
        <dbReference type="EMBL" id="QTD60787.1"/>
    </source>
</evidence>
<dbReference type="PANTHER" id="PTHR35272">
    <property type="entry name" value="THIOL:DISULFIDE INTERCHANGE PROTEIN DSBC-RELATED"/>
    <property type="match status" value="1"/>
</dbReference>
<dbReference type="InterPro" id="IPR018950">
    <property type="entry name" value="DiS-bond_isomerase_DsbC/G_N"/>
</dbReference>
<protein>
    <recommendedName>
        <fullName evidence="7">Thiol:disulfide interchange protein</fullName>
    </recommendedName>
</protein>
<proteinExistence type="inferred from homology"/>
<evidence type="ECO:0000256" key="6">
    <source>
        <dbReference type="ARBA" id="ARBA00023284"/>
    </source>
</evidence>
<dbReference type="InterPro" id="IPR009094">
    <property type="entry name" value="DiS-bond_isomerase_DsbC/G_N_sf"/>
</dbReference>
<keyword evidence="3 7" id="KW-0732">Signal</keyword>
<keyword evidence="6 7" id="KW-0676">Redox-active center</keyword>
<dbReference type="Pfam" id="PF13098">
    <property type="entry name" value="Thioredoxin_2"/>
    <property type="match status" value="1"/>
</dbReference>
<keyword evidence="5" id="KW-1015">Disulfide bond</keyword>
<evidence type="ECO:0000256" key="3">
    <source>
        <dbReference type="ARBA" id="ARBA00022729"/>
    </source>
</evidence>
<accession>A0ABX7TAY1</accession>
<feature type="domain" description="Disulphide bond isomerase DsbC/G N-terminal" evidence="8">
    <location>
        <begin position="28"/>
        <end position="89"/>
    </location>
</feature>
<dbReference type="InterPro" id="IPR036249">
    <property type="entry name" value="Thioredoxin-like_sf"/>
</dbReference>
<dbReference type="Gene3D" id="3.10.450.70">
    <property type="entry name" value="Disulphide bond isomerase, DsbC/G, N-terminal"/>
    <property type="match status" value="1"/>
</dbReference>
<comment type="similarity">
    <text evidence="2 7">Belongs to the thioredoxin family. DsbC subfamily.</text>
</comment>
<dbReference type="GeneID" id="64223101"/>
<evidence type="ECO:0000256" key="4">
    <source>
        <dbReference type="ARBA" id="ARBA00022764"/>
    </source>
</evidence>
<dbReference type="EMBL" id="CP071770">
    <property type="protein sequence ID" value="QTD60787.1"/>
    <property type="molecule type" value="Genomic_DNA"/>
</dbReference>
<comment type="subcellular location">
    <subcellularLocation>
        <location evidence="1 7">Periplasm</location>
    </subcellularLocation>
</comment>